<keyword evidence="2" id="KW-0732">Signal</keyword>
<protein>
    <submittedName>
        <fullName evidence="3">Uncharacterized protein</fullName>
    </submittedName>
</protein>
<organism evidence="3 4">
    <name type="scientific">Spirilliplanes yamanashiensis</name>
    <dbReference type="NCBI Taxonomy" id="42233"/>
    <lineage>
        <taxon>Bacteria</taxon>
        <taxon>Bacillati</taxon>
        <taxon>Actinomycetota</taxon>
        <taxon>Actinomycetes</taxon>
        <taxon>Micromonosporales</taxon>
        <taxon>Micromonosporaceae</taxon>
        <taxon>Spirilliplanes</taxon>
    </lineage>
</organism>
<reference evidence="3" key="1">
    <citation type="submission" date="2021-01" db="EMBL/GenBank/DDBJ databases">
        <title>Whole genome shotgun sequence of Spirilliplanes yamanashiensis NBRC 15828.</title>
        <authorList>
            <person name="Komaki H."/>
            <person name="Tamura T."/>
        </authorList>
    </citation>
    <scope>NUCLEOTIDE SEQUENCE</scope>
    <source>
        <strain evidence="3">NBRC 15828</strain>
    </source>
</reference>
<evidence type="ECO:0000313" key="4">
    <source>
        <dbReference type="Proteomes" id="UP000652013"/>
    </source>
</evidence>
<accession>A0A8J4DJQ6</accession>
<dbReference type="EMBL" id="BOOY01000026">
    <property type="protein sequence ID" value="GIJ04091.1"/>
    <property type="molecule type" value="Genomic_DNA"/>
</dbReference>
<dbReference type="RefSeq" id="WP_203939341.1">
    <property type="nucleotide sequence ID" value="NZ_BAAAGJ010000002.1"/>
</dbReference>
<feature type="signal peptide" evidence="2">
    <location>
        <begin position="1"/>
        <end position="28"/>
    </location>
</feature>
<dbReference type="Proteomes" id="UP000652013">
    <property type="component" value="Unassembled WGS sequence"/>
</dbReference>
<evidence type="ECO:0000256" key="1">
    <source>
        <dbReference type="SAM" id="MobiDB-lite"/>
    </source>
</evidence>
<comment type="caution">
    <text evidence="3">The sequence shown here is derived from an EMBL/GenBank/DDBJ whole genome shotgun (WGS) entry which is preliminary data.</text>
</comment>
<dbReference type="AlphaFoldDB" id="A0A8J4DJQ6"/>
<sequence>MRAKKLSRIIGFAFVVAVMGGIGATAWAGTDEQTPAPAPVVVETTSPAPAVNPPKPVKPKAPNAPSRIDFEWN</sequence>
<keyword evidence="4" id="KW-1185">Reference proteome</keyword>
<proteinExistence type="predicted"/>
<gene>
    <name evidence="3" type="ORF">Sya03_34430</name>
</gene>
<evidence type="ECO:0000313" key="3">
    <source>
        <dbReference type="EMBL" id="GIJ04091.1"/>
    </source>
</evidence>
<evidence type="ECO:0000256" key="2">
    <source>
        <dbReference type="SAM" id="SignalP"/>
    </source>
</evidence>
<feature type="chain" id="PRO_5038930659" evidence="2">
    <location>
        <begin position="29"/>
        <end position="73"/>
    </location>
</feature>
<name>A0A8J4DJQ6_9ACTN</name>
<feature type="region of interest" description="Disordered" evidence="1">
    <location>
        <begin position="44"/>
        <end position="73"/>
    </location>
</feature>